<feature type="transmembrane region" description="Helical" evidence="2">
    <location>
        <begin position="930"/>
        <end position="950"/>
    </location>
</feature>
<dbReference type="Gene3D" id="3.30.2090.10">
    <property type="entry name" value="Multidrug efflux transporter AcrB TolC docking domain, DN and DC subdomains"/>
    <property type="match status" value="3"/>
</dbReference>
<dbReference type="PANTHER" id="PTHR32063">
    <property type="match status" value="1"/>
</dbReference>
<feature type="transmembrane region" description="Helical" evidence="2">
    <location>
        <begin position="770"/>
        <end position="790"/>
    </location>
</feature>
<dbReference type="Gene3D" id="1.20.1640.10">
    <property type="entry name" value="Multidrug efflux transporter AcrB transmembrane domain"/>
    <property type="match status" value="4"/>
</dbReference>
<keyword evidence="2" id="KW-0812">Transmembrane</keyword>
<feature type="transmembrane region" description="Helical" evidence="2">
    <location>
        <begin position="842"/>
        <end position="861"/>
    </location>
</feature>
<dbReference type="SUPFAM" id="SSF82693">
    <property type="entry name" value="Multidrug efflux transporter AcrB pore domain, PN1, PN2, PC1 and PC2 subdomains"/>
    <property type="match status" value="1"/>
</dbReference>
<evidence type="ECO:0000256" key="1">
    <source>
        <dbReference type="SAM" id="MobiDB-lite"/>
    </source>
</evidence>
<dbReference type="Pfam" id="PF00873">
    <property type="entry name" value="ACR_tran"/>
    <property type="match status" value="3"/>
</dbReference>
<dbReference type="Gene3D" id="3.30.70.1440">
    <property type="entry name" value="Multidrug efflux transporter AcrB pore domain"/>
    <property type="match status" value="2"/>
</dbReference>
<feature type="transmembrane region" description="Helical" evidence="2">
    <location>
        <begin position="873"/>
        <end position="896"/>
    </location>
</feature>
<proteinExistence type="predicted"/>
<dbReference type="InterPro" id="IPR001036">
    <property type="entry name" value="Acrflvin-R"/>
</dbReference>
<evidence type="ECO:0000313" key="3">
    <source>
        <dbReference type="EMBL" id="HIU62959.1"/>
    </source>
</evidence>
<dbReference type="SUPFAM" id="SSF82866">
    <property type="entry name" value="Multidrug efflux transporter AcrB transmembrane domain"/>
    <property type="match status" value="2"/>
</dbReference>
<evidence type="ECO:0000256" key="2">
    <source>
        <dbReference type="SAM" id="Phobius"/>
    </source>
</evidence>
<protein>
    <submittedName>
        <fullName evidence="3">Efflux RND transporter permease subunit</fullName>
    </submittedName>
</protein>
<dbReference type="Proteomes" id="UP000824145">
    <property type="component" value="Unassembled WGS sequence"/>
</dbReference>
<sequence length="1674" mass="180450">MVIIIVVLGVISVLNTYVDLLPDMDLPYVVVATVYAGQPAEIVEKEVTAVLEQALGSMSSVRSVSSMSYDNVSVISLQLDSGSDVDVAAEEIQGRIDGAALPDSAYLQESMVIKANPNMLPSMSVSVSRKGESVPDSSEYFAALADRIRAVDGVQDVSVQGLIDNYILLSLNDEKTADVLHAQVKDKLFAQEGQANLNAVQRFMSSLESNLSAALKELEDLSLADAASLATIMQNLAAFYDELNDFLATDTIKAMTTREEVVKAAASKIDELLTRNDYSAAKIIIKSLYPETSDYAAVHINRLLLSSSTTGSDYGAQVANAAENAGEAVELIASAMLYISPDVFESVFGHISEQSGAASVQAIESNVAGFLLNSFGKDNAGNELWTGEHPYATVAQYVRAHTAEFAAALIEYTGGLGRTDSSIPNSNFTIEEIVAGAKKALENVSVSSIEKAICSALGYDDFEQLFAQLKGDETAEIYKKLTQTLSSVIDSDLIGTLLQAQDISLPAGSYTENGITYIVNVDGSINSLEDLIFMPATGINLLSLLTSSWGEADGILSFIASLLPSGEDGSPLEEPIVQEFLSALLNGSPVDFAKWDELEQALGIDTTLLEQWAANAYIDKDGSLVKLFNDAGWLTRNESGANVIDKENLSAFSDEFEKLTISLSLNDIADITVIDTSALVFSKLDGAHSITISVTKQAGYSGATLSDDLNALLESLTGEEEFSDLQYAVLYDDGHYTNELIDTVIENLLWGALLAVVILFIFLKDLRPTLLTALSMVISVVATFVIMYFAGISLNLMSMAGLAMGIGMLVDNSVVVIENIYRLRARGAPVKEAVVTGTSQMSGAILASTITSLIVWLPILFTQGLTKTVVKDMAITLCLSLAVSLVVAVTFVPSLAQYTVKNYRPREDKAMSAVKKAYSRSLSFTLRHKWITLVVVGVMLALAVTSFFFMDSRFFPETDTGSLTVNVSIDAVAVNSAKDEKGEKLSYEEVREEVCDKLFDYLSAMPESEHVNMTISSNVNIAGYNIEAEGLDVGADTISAMVKLKEGKRESAKQLCDKLTRELSSSLPYAQFVKAECSTGTVIDTAVASDNLTVNVYGDDLDALKEAVGTLSSSIARLDGVSYTSDNIGGSGISYTLQIDRDEAMKYGLTVGEIYLQLSKLLTDVTLTPATSLTVAEGEGAYDVFIYDYFYSLLTWHKGFKGEENVNIYYKDKYLKSGETYSIEREYYLIDKQTGDITRLLADKKENGALLYDENGYLSLNDGAYKADVSEEYFSDDSARGDILDAEISYTLNSHIGGVESGTVKLRDLLLPSSFVDGNKDGELIAQEGMVSIDRKDGRRYSAVTVCLESGASANRVGEQIQALIDAYNSSHPDSALEIQFVKQTAEVEEIYNTLYIVLGVAIVLVYLVMAAQFGSLKTPFIIMFTIPLAFTGSLLLLFVTGVGISVVAVLGLIMLMGVVVNNGIIFVELTDKLVKEGVEKRTALITAGATRLRPILITALTTIVGLIITACDGSATGRMLQPMAITSIGGLLYATIVTLFFIPVIYDLFKRKRKGEQSPEPAPEGFDPDKLLAETEEKYDDVSIEELPEVPESKLALLFKRLKNGKKTVSENVGGSETGADDKPHEETASGEDEKEKAEPSENIEGGESAANAAPDLDENDGAQESPGESKDE</sequence>
<feature type="transmembrane region" description="Helical" evidence="2">
    <location>
        <begin position="796"/>
        <end position="821"/>
    </location>
</feature>
<feature type="transmembrane region" description="Helical" evidence="2">
    <location>
        <begin position="1447"/>
        <end position="1470"/>
    </location>
</feature>
<name>A0A9D1SJN9_9FIRM</name>
<dbReference type="PANTHER" id="PTHR32063:SF0">
    <property type="entry name" value="SWARMING MOTILITY PROTEIN SWRC"/>
    <property type="match status" value="1"/>
</dbReference>
<feature type="compositionally biased region" description="Basic and acidic residues" evidence="1">
    <location>
        <begin position="1621"/>
        <end position="1641"/>
    </location>
</feature>
<feature type="region of interest" description="Disordered" evidence="1">
    <location>
        <begin position="1610"/>
        <end position="1674"/>
    </location>
</feature>
<feature type="transmembrane region" description="Helical" evidence="2">
    <location>
        <begin position="1531"/>
        <end position="1550"/>
    </location>
</feature>
<feature type="transmembrane region" description="Helical" evidence="2">
    <location>
        <begin position="1391"/>
        <end position="1409"/>
    </location>
</feature>
<feature type="transmembrane region" description="Helical" evidence="2">
    <location>
        <begin position="1491"/>
        <end position="1511"/>
    </location>
</feature>
<evidence type="ECO:0000313" key="4">
    <source>
        <dbReference type="Proteomes" id="UP000824145"/>
    </source>
</evidence>
<dbReference type="EMBL" id="DVNJ01000021">
    <property type="protein sequence ID" value="HIU62959.1"/>
    <property type="molecule type" value="Genomic_DNA"/>
</dbReference>
<keyword evidence="2" id="KW-0472">Membrane</keyword>
<dbReference type="GO" id="GO:0042910">
    <property type="term" value="F:xenobiotic transmembrane transporter activity"/>
    <property type="evidence" value="ECO:0007669"/>
    <property type="project" value="TreeGrafter"/>
</dbReference>
<dbReference type="InterPro" id="IPR027463">
    <property type="entry name" value="AcrB_DN_DC_subdom"/>
</dbReference>
<reference evidence="3" key="2">
    <citation type="journal article" date="2021" name="PeerJ">
        <title>Extensive microbial diversity within the chicken gut microbiome revealed by metagenomics and culture.</title>
        <authorList>
            <person name="Gilroy R."/>
            <person name="Ravi A."/>
            <person name="Getino M."/>
            <person name="Pursley I."/>
            <person name="Horton D.L."/>
            <person name="Alikhan N.F."/>
            <person name="Baker D."/>
            <person name="Gharbi K."/>
            <person name="Hall N."/>
            <person name="Watson M."/>
            <person name="Adriaenssens E.M."/>
            <person name="Foster-Nyarko E."/>
            <person name="Jarju S."/>
            <person name="Secka A."/>
            <person name="Antonio M."/>
            <person name="Oren A."/>
            <person name="Chaudhuri R.R."/>
            <person name="La Ragione R."/>
            <person name="Hildebrand F."/>
            <person name="Pallen M.J."/>
        </authorList>
    </citation>
    <scope>NUCLEOTIDE SEQUENCE</scope>
    <source>
        <strain evidence="3">9366</strain>
    </source>
</reference>
<organism evidence="3 4">
    <name type="scientific">Candidatus Caccalectryoclostridium excrementigallinarum</name>
    <dbReference type="NCBI Taxonomy" id="2840710"/>
    <lineage>
        <taxon>Bacteria</taxon>
        <taxon>Bacillati</taxon>
        <taxon>Bacillota</taxon>
        <taxon>Clostridia</taxon>
        <taxon>Christensenellales</taxon>
        <taxon>Christensenellaceae</taxon>
        <taxon>Christensenellaceae incertae sedis</taxon>
        <taxon>Candidatus Caccalectryoclostridium</taxon>
    </lineage>
</organism>
<feature type="transmembrane region" description="Helical" evidence="2">
    <location>
        <begin position="747"/>
        <end position="763"/>
    </location>
</feature>
<feature type="transmembrane region" description="Helical" evidence="2">
    <location>
        <begin position="1421"/>
        <end position="1441"/>
    </location>
</feature>
<keyword evidence="2" id="KW-1133">Transmembrane helix</keyword>
<comment type="caution">
    <text evidence="3">The sequence shown here is derived from an EMBL/GenBank/DDBJ whole genome shotgun (WGS) entry which is preliminary data.</text>
</comment>
<dbReference type="Gene3D" id="3.30.70.1430">
    <property type="entry name" value="Multidrug efflux transporter AcrB pore domain"/>
    <property type="match status" value="2"/>
</dbReference>
<dbReference type="GO" id="GO:0005886">
    <property type="term" value="C:plasma membrane"/>
    <property type="evidence" value="ECO:0007669"/>
    <property type="project" value="TreeGrafter"/>
</dbReference>
<reference evidence="3" key="1">
    <citation type="submission" date="2020-10" db="EMBL/GenBank/DDBJ databases">
        <authorList>
            <person name="Gilroy R."/>
        </authorList>
    </citation>
    <scope>NUCLEOTIDE SEQUENCE</scope>
    <source>
        <strain evidence="3">9366</strain>
    </source>
</reference>
<accession>A0A9D1SJN9</accession>
<dbReference type="Gene3D" id="3.30.70.1320">
    <property type="entry name" value="Multidrug efflux transporter AcrB pore domain like"/>
    <property type="match status" value="2"/>
</dbReference>
<gene>
    <name evidence="3" type="ORF">IAB07_04265</name>
</gene>